<evidence type="ECO:0000259" key="7">
    <source>
        <dbReference type="PROSITE" id="PS52035"/>
    </source>
</evidence>
<evidence type="ECO:0000256" key="4">
    <source>
        <dbReference type="ARBA" id="ARBA00026108"/>
    </source>
</evidence>
<dbReference type="InterPro" id="IPR011989">
    <property type="entry name" value="ARM-like"/>
</dbReference>
<dbReference type="Gene3D" id="3.40.630.10">
    <property type="entry name" value="Zn peptidases"/>
    <property type="match status" value="1"/>
</dbReference>
<reference evidence="8 9" key="1">
    <citation type="submission" date="2017-12" db="EMBL/GenBank/DDBJ databases">
        <title>Sequencing, de novo assembly and annotation of complete genome of a new Thraustochytrid species, strain FCC1311.</title>
        <authorList>
            <person name="Sedici K."/>
            <person name="Godart F."/>
            <person name="Aiese Cigliano R."/>
            <person name="Sanseverino W."/>
            <person name="Barakat M."/>
            <person name="Ortet P."/>
            <person name="Marechal E."/>
            <person name="Cagnac O."/>
            <person name="Amato A."/>
        </authorList>
    </citation>
    <scope>NUCLEOTIDE SEQUENCE [LARGE SCALE GENOMIC DNA]</scope>
</reference>
<dbReference type="Proteomes" id="UP000241890">
    <property type="component" value="Unassembled WGS sequence"/>
</dbReference>
<dbReference type="Pfam" id="PF00246">
    <property type="entry name" value="Peptidase_M14"/>
    <property type="match status" value="1"/>
</dbReference>
<dbReference type="InterPro" id="IPR000834">
    <property type="entry name" value="Peptidase_M14"/>
</dbReference>
<dbReference type="EMBL" id="BEYU01000005">
    <property type="protein sequence ID" value="GBG24370.1"/>
    <property type="molecule type" value="Genomic_DNA"/>
</dbReference>
<dbReference type="EC" id="3.4.17.24" evidence="4"/>
<dbReference type="PROSITE" id="PS52035">
    <property type="entry name" value="PEPTIDASE_M14"/>
    <property type="match status" value="1"/>
</dbReference>
<name>A0A2R5G051_9STRA</name>
<evidence type="ECO:0000313" key="8">
    <source>
        <dbReference type="EMBL" id="GBG24370.1"/>
    </source>
</evidence>
<feature type="region of interest" description="Disordered" evidence="6">
    <location>
        <begin position="623"/>
        <end position="715"/>
    </location>
</feature>
<keyword evidence="8" id="KW-0121">Carboxypeptidase</keyword>
<dbReference type="PANTHER" id="PTHR12756">
    <property type="entry name" value="CYTOSOLIC CARBOXYPEPTIDASE"/>
    <property type="match status" value="1"/>
</dbReference>
<keyword evidence="8" id="KW-0645">Protease</keyword>
<dbReference type="InterPro" id="IPR040626">
    <property type="entry name" value="Pepdidase_M14_N"/>
</dbReference>
<feature type="region of interest" description="Disordered" evidence="6">
    <location>
        <begin position="337"/>
        <end position="361"/>
    </location>
</feature>
<comment type="catalytic activity">
    <reaction evidence="3">
        <text>C-terminal L-alpha-aminoacyl-L-glutamyl-L-glutamyl-[tubulin] + H2O = C-terminal L-alpha-aminoacyl-L-glutamyl-[tubulin] + L-glutamate</text>
        <dbReference type="Rhea" id="RHEA:63792"/>
        <dbReference type="Rhea" id="RHEA-COMP:16435"/>
        <dbReference type="Rhea" id="RHEA-COMP:16436"/>
        <dbReference type="ChEBI" id="CHEBI:15377"/>
        <dbReference type="ChEBI" id="CHEBI:29985"/>
        <dbReference type="ChEBI" id="CHEBI:149555"/>
        <dbReference type="ChEBI" id="CHEBI:149556"/>
        <dbReference type="EC" id="3.4.17.24"/>
    </reaction>
    <physiologicalReaction direction="left-to-right" evidence="3">
        <dbReference type="Rhea" id="RHEA:63793"/>
    </physiologicalReaction>
</comment>
<keyword evidence="9" id="KW-1185">Reference proteome</keyword>
<dbReference type="GO" id="GO:0004181">
    <property type="term" value="F:metallocarboxypeptidase activity"/>
    <property type="evidence" value="ECO:0007669"/>
    <property type="project" value="InterPro"/>
</dbReference>
<evidence type="ECO:0000256" key="2">
    <source>
        <dbReference type="ARBA" id="ARBA00005988"/>
    </source>
</evidence>
<dbReference type="GO" id="GO:0006508">
    <property type="term" value="P:proteolysis"/>
    <property type="evidence" value="ECO:0007669"/>
    <property type="project" value="InterPro"/>
</dbReference>
<dbReference type="InterPro" id="IPR050821">
    <property type="entry name" value="Cytosolic_carboxypeptidase"/>
</dbReference>
<feature type="domain" description="Peptidase M14" evidence="7">
    <location>
        <begin position="1027"/>
        <end position="1312"/>
    </location>
</feature>
<evidence type="ECO:0000256" key="1">
    <source>
        <dbReference type="ARBA" id="ARBA00001947"/>
    </source>
</evidence>
<comment type="similarity">
    <text evidence="2 5">Belongs to the peptidase M14 family.</text>
</comment>
<feature type="active site" description="Proton donor/acceptor" evidence="5">
    <location>
        <position position="1277"/>
    </location>
</feature>
<dbReference type="Gene3D" id="1.25.10.10">
    <property type="entry name" value="Leucine-rich Repeat Variant"/>
    <property type="match status" value="1"/>
</dbReference>
<evidence type="ECO:0000313" key="9">
    <source>
        <dbReference type="Proteomes" id="UP000241890"/>
    </source>
</evidence>
<feature type="compositionally biased region" description="Acidic residues" evidence="6">
    <location>
        <begin position="682"/>
        <end position="714"/>
    </location>
</feature>
<comment type="caution">
    <text evidence="8">The sequence shown here is derived from an EMBL/GenBank/DDBJ whole genome shotgun (WGS) entry which is preliminary data.</text>
</comment>
<dbReference type="InParanoid" id="A0A2R5G051"/>
<sequence>MNFRAAGGGGGANGATATSSNNVYGNKAVAILTKLHTLAANRTDGVTEDDARNCQECLANLCVLARKPAAKAIILKSICTLLLNAFRRYRAYPSTLQGACDLAWSLAYHDDVTQGVFAESGITVAVIECALHHESLLNILRSAYGALSSLCRHPANQGLARKHGMLDLVHRTLQRDHSQDPVLVQYTLDCAASICHAHKDNGNHFLAYDGAKHVVSALEALIQHQGVVRSACIVLVVLRDRAGGPKAVASTGCVPVLTSAINKHTTVPELEHILCALLGQLMREVPSTIPEALSAGAIGASLAAMKANPGHYFIVEAGCMILGACCSLILRRSGQDRAHRGGSFGRRRSRNKVSDADEADKETNAAAEELEIAVDGVGWAGIAAVLQSTDAKPSAYVSCLRVLVQFCQISKGKGQALQRVHDLLPRVFVVCGALSGPLAPQGLGIMETLLLSDAVDVLAASADVMNLIDRDVTWSELLGFAMTWMREARCVSELRLNVGENGDPSMEDALLVIVAALQFIVCTLLKERQLTLRCMASNGGVTLVLQMQKLVKSLEEIERQGGRLVRLQCMALDATAAILRLIGSGTTPNANGLPEQDDLLQHFNDAAAIEARDLRSLEIRAQEGKTELAEDEDTNDRAGVNAPEYDTDEADHLEKGSNNRRSVTGSEQEENKKNRAALDRDDGADDGDDDGSDADEGDANDDSDADDSDADEGVSGEVVTRLEASENAGADMLAGKTASQTVKKASKAGAEQRLRASGFRLEAFVPGQESERAPANFVAVLPKLVHDLTDDDLEPCIPIGQRLNPTAAQTLSKLGEYQSRKLVYDWRQSLGEGDGRARSSVPMAVPYSVGTEEALQTNEPSILLPSGPSLSRTSSSGLHDHFLRFESRFEGGNLLQANRVGPREYDLVIRSDLHTRSHHQWFYFAVSNTHAADASGSVQYKFNIVNMTKPSSMFGEGMQPVMYSMKEAKEGQGKGWRRAGKNIAYFANSYATPPSLQKKSTSANYYTLTFTLTFPNPDDVYYVAMCYPYTYSHLQEFLDTLCVSGKKDKKSPIFRRGVLCTTLGGLPCDELTITDFTASPAEIAARPAVVLTARVHPGEVVASYMIEGTIRFLLGTSALACALRRLYYFKIVPMLNPDGVYHGNSRTSLSGCDLNRAWIAPNPNVFPTIYHTKQLIRRLIAQRKVSLYVDFHGHSRKKNIFLYGVEYKKASARPRDEIAHDMSNPVRAFPKLMSESEYSSDIFSLPDCSYTVSKSHAQAARVVVARELGVRASFTLEASFCGGASGTLDARLDDQHFNPEHYRRIGLGLSDALLRMNHPKVHAALRQLCGSAPIALTSAPPTLLEELLERTLGKARSAVPGTGASFEYSGAGAHAEAVSGGSRKGEAKKVQAESQGHFIIGDFKFIVIVVPISEFYAHLIVFKRCKTWS</sequence>
<organism evidence="8 9">
    <name type="scientific">Hondaea fermentalgiana</name>
    <dbReference type="NCBI Taxonomy" id="2315210"/>
    <lineage>
        <taxon>Eukaryota</taxon>
        <taxon>Sar</taxon>
        <taxon>Stramenopiles</taxon>
        <taxon>Bigyra</taxon>
        <taxon>Labyrinthulomycetes</taxon>
        <taxon>Thraustochytrida</taxon>
        <taxon>Thraustochytriidae</taxon>
        <taxon>Hondaea</taxon>
    </lineage>
</organism>
<keyword evidence="8" id="KW-0378">Hydrolase</keyword>
<dbReference type="Gene3D" id="2.60.40.3120">
    <property type="match status" value="1"/>
</dbReference>
<evidence type="ECO:0000256" key="6">
    <source>
        <dbReference type="SAM" id="MobiDB-lite"/>
    </source>
</evidence>
<evidence type="ECO:0000256" key="3">
    <source>
        <dbReference type="ARBA" id="ARBA00024524"/>
    </source>
</evidence>
<dbReference type="PANTHER" id="PTHR12756:SF11">
    <property type="entry name" value="CYTOSOLIC CARBOXYPEPTIDASE 1"/>
    <property type="match status" value="1"/>
</dbReference>
<feature type="compositionally biased region" description="Basic and acidic residues" evidence="6">
    <location>
        <begin position="669"/>
        <end position="681"/>
    </location>
</feature>
<dbReference type="OrthoDB" id="10253041at2759"/>
<dbReference type="SUPFAM" id="SSF48371">
    <property type="entry name" value="ARM repeat"/>
    <property type="match status" value="1"/>
</dbReference>
<evidence type="ECO:0000256" key="5">
    <source>
        <dbReference type="PROSITE-ProRule" id="PRU01379"/>
    </source>
</evidence>
<dbReference type="GO" id="GO:0008270">
    <property type="term" value="F:zinc ion binding"/>
    <property type="evidence" value="ECO:0007669"/>
    <property type="project" value="InterPro"/>
</dbReference>
<dbReference type="Pfam" id="PF18027">
    <property type="entry name" value="Pepdidase_M14_N"/>
    <property type="match status" value="1"/>
</dbReference>
<comment type="cofactor">
    <cofactor evidence="1">
        <name>Zn(2+)</name>
        <dbReference type="ChEBI" id="CHEBI:29105"/>
    </cofactor>
</comment>
<accession>A0A2R5G051</accession>
<proteinExistence type="inferred from homology"/>
<dbReference type="SUPFAM" id="SSF53187">
    <property type="entry name" value="Zn-dependent exopeptidases"/>
    <property type="match status" value="1"/>
</dbReference>
<protein>
    <recommendedName>
        <fullName evidence="4">tubulin-glutamate carboxypeptidase</fullName>
        <ecNumber evidence="4">3.4.17.24</ecNumber>
    </recommendedName>
</protein>
<dbReference type="InterPro" id="IPR016024">
    <property type="entry name" value="ARM-type_fold"/>
</dbReference>
<gene>
    <name evidence="8" type="ORF">FCC1311_005882</name>
</gene>